<feature type="transmembrane region" description="Helical" evidence="8">
    <location>
        <begin position="62"/>
        <end position="82"/>
    </location>
</feature>
<keyword evidence="10" id="KW-1185">Reference proteome</keyword>
<evidence type="ECO:0000256" key="2">
    <source>
        <dbReference type="ARBA" id="ARBA00007935"/>
    </source>
</evidence>
<dbReference type="Proteomes" id="UP000391834">
    <property type="component" value="Unassembled WGS sequence"/>
</dbReference>
<evidence type="ECO:0000313" key="10">
    <source>
        <dbReference type="Proteomes" id="UP000391834"/>
    </source>
</evidence>
<dbReference type="AlphaFoldDB" id="A0A5M4B649"/>
<evidence type="ECO:0000256" key="3">
    <source>
        <dbReference type="ARBA" id="ARBA00022448"/>
    </source>
</evidence>
<keyword evidence="3" id="KW-0813">Transport</keyword>
<keyword evidence="5 8" id="KW-0812">Transmembrane</keyword>
<accession>A0A5M4B649</accession>
<organism evidence="9 10">
    <name type="scientific">Prolixibacter bellariivorans</name>
    <dbReference type="NCBI Taxonomy" id="314319"/>
    <lineage>
        <taxon>Bacteria</taxon>
        <taxon>Pseudomonadati</taxon>
        <taxon>Bacteroidota</taxon>
        <taxon>Bacteroidia</taxon>
        <taxon>Marinilabiliales</taxon>
        <taxon>Prolixibacteraceae</taxon>
        <taxon>Prolixibacter</taxon>
    </lineage>
</organism>
<reference evidence="9 10" key="1">
    <citation type="submission" date="2019-10" db="EMBL/GenBank/DDBJ databases">
        <title>Prolixibacter strains distinguished by the presence of nitrate reductase genes were adept at nitrate-dependent anaerobic corrosion of metallic iron and carbon steel.</title>
        <authorList>
            <person name="Iino T."/>
            <person name="Shono N."/>
            <person name="Ito K."/>
            <person name="Nakamura R."/>
            <person name="Sueoka K."/>
            <person name="Harayama S."/>
            <person name="Ohkuma M."/>
        </authorList>
    </citation>
    <scope>NUCLEOTIDE SEQUENCE [LARGE SCALE GENOMIC DNA]</scope>
    <source>
        <strain evidence="9 10">JCM 13498</strain>
    </source>
</reference>
<dbReference type="EMBL" id="BLAX01000001">
    <property type="protein sequence ID" value="GET35217.1"/>
    <property type="molecule type" value="Genomic_DNA"/>
</dbReference>
<dbReference type="CDD" id="cd06550">
    <property type="entry name" value="TM_ABC_iron-siderophores_like"/>
    <property type="match status" value="1"/>
</dbReference>
<comment type="caution">
    <text evidence="9">The sequence shown here is derived from an EMBL/GenBank/DDBJ whole genome shotgun (WGS) entry which is preliminary data.</text>
</comment>
<evidence type="ECO:0000256" key="7">
    <source>
        <dbReference type="ARBA" id="ARBA00023136"/>
    </source>
</evidence>
<evidence type="ECO:0000313" key="9">
    <source>
        <dbReference type="EMBL" id="GET35217.1"/>
    </source>
</evidence>
<keyword evidence="6 8" id="KW-1133">Transmembrane helix</keyword>
<evidence type="ECO:0000256" key="1">
    <source>
        <dbReference type="ARBA" id="ARBA00004651"/>
    </source>
</evidence>
<dbReference type="SUPFAM" id="SSF81345">
    <property type="entry name" value="ABC transporter involved in vitamin B12 uptake, BtuC"/>
    <property type="match status" value="1"/>
</dbReference>
<sequence>MTNTTGHIRWMTILLLLLAGLVLTVLFSLSLGIENISVWQIPKIFLHQQPVMDYQILSKLKLPRIILAISVGGALSLSGLILQGIYRNPLVEPYTLGISGGAALGVCLALMLRLQASVGSVAIPFAGFAGAFLIILIIYLFSLRKGNVQITSMLLTGVMISFITSSLLMLIMALSRIEDLHGIVFWTMGSLDEPSPWLITIAAVTSVGGLLITSLFVHSLNALRLGKEPARHLGINTNRTIRVLFIVASLLTGVSVAVAGVIGFVGLLVPHIMRRLTGSDYRLLLPASFIAGAIYLTASDTIARTIIQPNELPVGVITGLLGGSLFLWLQQKENKGWKI</sequence>
<keyword evidence="4" id="KW-1003">Cell membrane</keyword>
<name>A0A5M4B649_9BACT</name>
<keyword evidence="7 8" id="KW-0472">Membrane</keyword>
<feature type="transmembrane region" description="Helical" evidence="8">
    <location>
        <begin position="197"/>
        <end position="223"/>
    </location>
</feature>
<feature type="transmembrane region" description="Helical" evidence="8">
    <location>
        <begin position="94"/>
        <end position="115"/>
    </location>
</feature>
<feature type="transmembrane region" description="Helical" evidence="8">
    <location>
        <begin position="281"/>
        <end position="298"/>
    </location>
</feature>
<dbReference type="GO" id="GO:0022857">
    <property type="term" value="F:transmembrane transporter activity"/>
    <property type="evidence" value="ECO:0007669"/>
    <property type="project" value="InterPro"/>
</dbReference>
<evidence type="ECO:0000256" key="5">
    <source>
        <dbReference type="ARBA" id="ARBA00022692"/>
    </source>
</evidence>
<feature type="transmembrane region" description="Helical" evidence="8">
    <location>
        <begin position="121"/>
        <end position="141"/>
    </location>
</feature>
<proteinExistence type="inferred from homology"/>
<feature type="transmembrane region" description="Helical" evidence="8">
    <location>
        <begin position="153"/>
        <end position="177"/>
    </location>
</feature>
<dbReference type="Pfam" id="PF01032">
    <property type="entry name" value="FecCD"/>
    <property type="match status" value="1"/>
</dbReference>
<dbReference type="Gene3D" id="1.10.3470.10">
    <property type="entry name" value="ABC transporter involved in vitamin B12 uptake, BtuC"/>
    <property type="match status" value="1"/>
</dbReference>
<feature type="transmembrane region" description="Helical" evidence="8">
    <location>
        <begin position="310"/>
        <end position="329"/>
    </location>
</feature>
<dbReference type="PANTHER" id="PTHR30472:SF25">
    <property type="entry name" value="ABC TRANSPORTER PERMEASE PROTEIN MJ0876-RELATED"/>
    <property type="match status" value="1"/>
</dbReference>
<dbReference type="InterPro" id="IPR000522">
    <property type="entry name" value="ABC_transptr_permease_BtuC"/>
</dbReference>
<dbReference type="GO" id="GO:0005886">
    <property type="term" value="C:plasma membrane"/>
    <property type="evidence" value="ECO:0007669"/>
    <property type="project" value="UniProtKB-SubCell"/>
</dbReference>
<comment type="subcellular location">
    <subcellularLocation>
        <location evidence="1">Cell membrane</location>
        <topology evidence="1">Multi-pass membrane protein</topology>
    </subcellularLocation>
</comment>
<dbReference type="InterPro" id="IPR037294">
    <property type="entry name" value="ABC_BtuC-like"/>
</dbReference>
<evidence type="ECO:0000256" key="8">
    <source>
        <dbReference type="SAM" id="Phobius"/>
    </source>
</evidence>
<dbReference type="PANTHER" id="PTHR30472">
    <property type="entry name" value="FERRIC ENTEROBACTIN TRANSPORT SYSTEM PERMEASE PROTEIN"/>
    <property type="match status" value="1"/>
</dbReference>
<dbReference type="FunFam" id="1.10.3470.10:FF:000001">
    <property type="entry name" value="Vitamin B12 ABC transporter permease BtuC"/>
    <property type="match status" value="1"/>
</dbReference>
<evidence type="ECO:0000256" key="4">
    <source>
        <dbReference type="ARBA" id="ARBA00022475"/>
    </source>
</evidence>
<gene>
    <name evidence="9" type="ORF">PbJCM13498_40800</name>
</gene>
<dbReference type="GO" id="GO:0033214">
    <property type="term" value="P:siderophore-iron import into cell"/>
    <property type="evidence" value="ECO:0007669"/>
    <property type="project" value="TreeGrafter"/>
</dbReference>
<feature type="transmembrane region" description="Helical" evidence="8">
    <location>
        <begin position="243"/>
        <end position="269"/>
    </location>
</feature>
<evidence type="ECO:0000256" key="6">
    <source>
        <dbReference type="ARBA" id="ARBA00022989"/>
    </source>
</evidence>
<protein>
    <submittedName>
        <fullName evidence="9">ABC transporter permease</fullName>
    </submittedName>
</protein>
<comment type="similarity">
    <text evidence="2">Belongs to the binding-protein-dependent transport system permease family. FecCD subfamily.</text>
</comment>